<dbReference type="OrthoDB" id="240921at2"/>
<organism evidence="2 3">
    <name type="scientific">Massilia atriviolacea</name>
    <dbReference type="NCBI Taxonomy" id="2495579"/>
    <lineage>
        <taxon>Bacteria</taxon>
        <taxon>Pseudomonadati</taxon>
        <taxon>Pseudomonadota</taxon>
        <taxon>Betaproteobacteria</taxon>
        <taxon>Burkholderiales</taxon>
        <taxon>Oxalobacteraceae</taxon>
        <taxon>Telluria group</taxon>
        <taxon>Massilia</taxon>
    </lineage>
</organism>
<dbReference type="InterPro" id="IPR038740">
    <property type="entry name" value="BioF2-like_GNAT_dom"/>
</dbReference>
<dbReference type="GO" id="GO:0016740">
    <property type="term" value="F:transferase activity"/>
    <property type="evidence" value="ECO:0007669"/>
    <property type="project" value="UniProtKB-KW"/>
</dbReference>
<name>A0A430HQS8_9BURK</name>
<dbReference type="EMBL" id="RXLQ01000003">
    <property type="protein sequence ID" value="RSZ59876.1"/>
    <property type="molecule type" value="Genomic_DNA"/>
</dbReference>
<dbReference type="AlphaFoldDB" id="A0A430HQS8"/>
<dbReference type="InterPro" id="IPR016181">
    <property type="entry name" value="Acyl_CoA_acyltransferase"/>
</dbReference>
<evidence type="ECO:0000259" key="1">
    <source>
        <dbReference type="Pfam" id="PF13480"/>
    </source>
</evidence>
<dbReference type="Proteomes" id="UP000278085">
    <property type="component" value="Unassembled WGS sequence"/>
</dbReference>
<evidence type="ECO:0000313" key="2">
    <source>
        <dbReference type="EMBL" id="RSZ59876.1"/>
    </source>
</evidence>
<keyword evidence="2" id="KW-0808">Transferase</keyword>
<keyword evidence="3" id="KW-1185">Reference proteome</keyword>
<reference evidence="2 3" key="1">
    <citation type="submission" date="2018-12" db="EMBL/GenBank/DDBJ databases">
        <authorList>
            <person name="Yang E."/>
        </authorList>
    </citation>
    <scope>NUCLEOTIDE SEQUENCE [LARGE SCALE GENOMIC DNA]</scope>
    <source>
        <strain evidence="2 3">SOD</strain>
    </source>
</reference>
<feature type="domain" description="BioF2-like acetyltransferase" evidence="1">
    <location>
        <begin position="232"/>
        <end position="366"/>
    </location>
</feature>
<dbReference type="SUPFAM" id="SSF55729">
    <property type="entry name" value="Acyl-CoA N-acyltransferases (Nat)"/>
    <property type="match status" value="1"/>
</dbReference>
<accession>A0A430HQS8</accession>
<dbReference type="Pfam" id="PF13480">
    <property type="entry name" value="Acetyltransf_6"/>
    <property type="match status" value="1"/>
</dbReference>
<comment type="caution">
    <text evidence="2">The sequence shown here is derived from an EMBL/GenBank/DDBJ whole genome shotgun (WGS) entry which is preliminary data.</text>
</comment>
<dbReference type="RefSeq" id="WP_126073238.1">
    <property type="nucleotide sequence ID" value="NZ_CP051166.1"/>
</dbReference>
<gene>
    <name evidence="2" type="ORF">EJB06_06735</name>
</gene>
<dbReference type="Gene3D" id="3.40.630.30">
    <property type="match status" value="1"/>
</dbReference>
<protein>
    <submittedName>
        <fullName evidence="2">GNAT family N-acetyltransferase</fullName>
    </submittedName>
</protein>
<evidence type="ECO:0000313" key="3">
    <source>
        <dbReference type="Proteomes" id="UP000278085"/>
    </source>
</evidence>
<proteinExistence type="predicted"/>
<sequence>MNIPEKLRSITASLSERSRERKRLRGPADLNYAIADSIELLDATAWQELAQHAGFFLSYAYLKSLERVLPHNLSPRYALIYSGAGPERMPVAAVYMQIADISLAQARPDPSRSNTKRPAPLDALAKKTSQRILTCGNLLTFGQHGIAMAPGADPKLAWHGVAEVLYRVRQADKLVGKTHFIMIKDLHAPHLEDATHLEHLSYRYVETEPNMVLALQDDWKHYDDYLASLASKYRSGVRNAVFKTLDDAACTLEQLSDLDAVREQIHGLYKEVQVNAGFRPFELRPEYFPALQQAAGERFRCSVLKRDGAMLGFLISVADGETSIAYHIGFNRTAAADLPIYLRLLHAGIADALSMGCKQVSFGRTALEPKAALGAKPQPFGILVRHRQPVLNKMIKHLLLGIEHDEAPERSPFKKAARAA</sequence>